<dbReference type="PANTHER" id="PTHR47691:SF3">
    <property type="entry name" value="HTH-TYPE TRANSCRIPTIONAL REGULATOR RV0890C-RELATED"/>
    <property type="match status" value="1"/>
</dbReference>
<dbReference type="InterPro" id="IPR058852">
    <property type="entry name" value="HTH_77"/>
</dbReference>
<dbReference type="Pfam" id="PF25872">
    <property type="entry name" value="HTH_77"/>
    <property type="match status" value="1"/>
</dbReference>
<dbReference type="PROSITE" id="PS50043">
    <property type="entry name" value="HTH_LUXR_2"/>
    <property type="match status" value="1"/>
</dbReference>
<comment type="caution">
    <text evidence="2">The sequence shown here is derived from an EMBL/GenBank/DDBJ whole genome shotgun (WGS) entry which is preliminary data.</text>
</comment>
<dbReference type="InterPro" id="IPR036388">
    <property type="entry name" value="WH-like_DNA-bd_sf"/>
</dbReference>
<dbReference type="Gene3D" id="3.30.70.1230">
    <property type="entry name" value="Nucleotide cyclase"/>
    <property type="match status" value="1"/>
</dbReference>
<dbReference type="SUPFAM" id="SSF55073">
    <property type="entry name" value="Nucleotide cyclase"/>
    <property type="match status" value="1"/>
</dbReference>
<dbReference type="InterPro" id="IPR011990">
    <property type="entry name" value="TPR-like_helical_dom_sf"/>
</dbReference>
<dbReference type="RefSeq" id="WP_344417591.1">
    <property type="nucleotide sequence ID" value="NZ_BAAANN010000009.1"/>
</dbReference>
<dbReference type="SUPFAM" id="SSF46894">
    <property type="entry name" value="C-terminal effector domain of the bipartite response regulators"/>
    <property type="match status" value="1"/>
</dbReference>
<dbReference type="Gene3D" id="1.10.10.10">
    <property type="entry name" value="Winged helix-like DNA-binding domain superfamily/Winged helix DNA-binding domain"/>
    <property type="match status" value="1"/>
</dbReference>
<evidence type="ECO:0000259" key="1">
    <source>
        <dbReference type="PROSITE" id="PS50043"/>
    </source>
</evidence>
<dbReference type="PRINTS" id="PR00364">
    <property type="entry name" value="DISEASERSIST"/>
</dbReference>
<proteinExistence type="predicted"/>
<dbReference type="Pfam" id="PF00196">
    <property type="entry name" value="GerE"/>
    <property type="match status" value="1"/>
</dbReference>
<dbReference type="PRINTS" id="PR00038">
    <property type="entry name" value="HTHLUXR"/>
</dbReference>
<dbReference type="SMART" id="SM00421">
    <property type="entry name" value="HTH_LUXR"/>
    <property type="match status" value="1"/>
</dbReference>
<evidence type="ECO:0000313" key="2">
    <source>
        <dbReference type="EMBL" id="GAA1956411.1"/>
    </source>
</evidence>
<dbReference type="SUPFAM" id="SSF52540">
    <property type="entry name" value="P-loop containing nucleoside triphosphate hydrolases"/>
    <property type="match status" value="1"/>
</dbReference>
<dbReference type="CDD" id="cd06170">
    <property type="entry name" value="LuxR_C_like"/>
    <property type="match status" value="1"/>
</dbReference>
<evidence type="ECO:0000313" key="3">
    <source>
        <dbReference type="Proteomes" id="UP001501116"/>
    </source>
</evidence>
<dbReference type="SUPFAM" id="SSF48452">
    <property type="entry name" value="TPR-like"/>
    <property type="match status" value="2"/>
</dbReference>
<reference evidence="3" key="1">
    <citation type="journal article" date="2019" name="Int. J. Syst. Evol. Microbiol.">
        <title>The Global Catalogue of Microorganisms (GCM) 10K type strain sequencing project: providing services to taxonomists for standard genome sequencing and annotation.</title>
        <authorList>
            <consortium name="The Broad Institute Genomics Platform"/>
            <consortium name="The Broad Institute Genome Sequencing Center for Infectious Disease"/>
            <person name="Wu L."/>
            <person name="Ma J."/>
        </authorList>
    </citation>
    <scope>NUCLEOTIDE SEQUENCE [LARGE SCALE GENOMIC DNA]</scope>
    <source>
        <strain evidence="3">JCM 14545</strain>
    </source>
</reference>
<dbReference type="InterPro" id="IPR029787">
    <property type="entry name" value="Nucleotide_cyclase"/>
</dbReference>
<dbReference type="EMBL" id="BAAANN010000009">
    <property type="protein sequence ID" value="GAA1956411.1"/>
    <property type="molecule type" value="Genomic_DNA"/>
</dbReference>
<gene>
    <name evidence="2" type="ORF">GCM10009754_27930</name>
</gene>
<dbReference type="PANTHER" id="PTHR47691">
    <property type="entry name" value="REGULATOR-RELATED"/>
    <property type="match status" value="1"/>
</dbReference>
<accession>A0ABP5C1R8</accession>
<organism evidence="2 3">
    <name type="scientific">Amycolatopsis minnesotensis</name>
    <dbReference type="NCBI Taxonomy" id="337894"/>
    <lineage>
        <taxon>Bacteria</taxon>
        <taxon>Bacillati</taxon>
        <taxon>Actinomycetota</taxon>
        <taxon>Actinomycetes</taxon>
        <taxon>Pseudonocardiales</taxon>
        <taxon>Pseudonocardiaceae</taxon>
        <taxon>Amycolatopsis</taxon>
    </lineage>
</organism>
<feature type="domain" description="HTH luxR-type" evidence="1">
    <location>
        <begin position="964"/>
        <end position="1029"/>
    </location>
</feature>
<sequence>MDTDLPPGAFAPVRTVAILCATGVAAETFGSVRDAVSAALDRRAHDTRAAMAVHTGAARVRQGGAAAGAAVRRAERLLEAANPGQLLLSAPAVAALGEPPGGLVPHDLGVHLLRDLAAPERLFALSEADSGGVAPRSLSAVPHSLPIQFTTFVGRESELAGLRRLLAADRLVTLSGPGGCGKTRLAAQVAADLAERWLDGVWWVDLAPVTGAGVAELVAASAGVLVEPVGGPLASTVSHLRDRKTLLCLDNCEHVLDEAAEIAGALLRSCPEVTVLTTSREPLGVPGETLWRVPTLDADEAVALFAERASAVRPSFTVDSSGAAAVRTMCARLDGIPLALELAAAWLRTLTPQQIESGLDDRFALLVRGPRGVAARQQTLAASVDWSHGLLDEPDRIVLRRLAVFAGGCTLGAARSVCAGGTAGEGGVLDSLGRLVDKSLVFVEEHDGQARFRLLETIRDYAAAKLGEAGENDGARERHLDFYLSLAETAEPELDRDKDAWRALLQPEQENLRGALDWGLAAADPGRGRRLAAATAWLWNVHGRGHEGMAYLRRAADLVPDERSALQVRLLIGIAEVADTTAPLDHGAAERGLEIATELGDERLRARCLGLHALGRLFSDLAAAEKLALDAERAAEPGSVTRDSAMALRGIVLQLGDRATEADAVLAEAAEGLLRRADRGIAATVLACRSSIALYGGDLARARRFAEQAVEVAEPLADLHRVSSARGQLALVLGLSGNPDAGLELMEAFVRLVSGTNAFVPGVARIVGELRRWKGDFDDAVAWFERDVLPGAVYSSAIAQSGLAAALRGAGRVPEAAEAAERGLAVAKAVGMPRILADVLDQQGHLTAREDLDRAADRYHEALGLRVEHGLRTGYADSLDALATVHAGAGRTVDAVRLVAAADGAREEMGYPRCPAEQSTVDDLLAVAVAELGAPKTAELRAAAMPLDDAVAFARRTRGSRGRPSSGWASLTPTESQVVDLAVAGLNNPEIGSKLFMSRGTVKTHLSHVYAKLGVANRTELATAAAVRGG</sequence>
<dbReference type="Gene3D" id="3.40.50.300">
    <property type="entry name" value="P-loop containing nucleotide triphosphate hydrolases"/>
    <property type="match status" value="1"/>
</dbReference>
<dbReference type="Proteomes" id="UP001501116">
    <property type="component" value="Unassembled WGS sequence"/>
</dbReference>
<dbReference type="InterPro" id="IPR000792">
    <property type="entry name" value="Tscrpt_reg_LuxR_C"/>
</dbReference>
<protein>
    <submittedName>
        <fullName evidence="2">LuxR C-terminal-related transcriptional regulator</fullName>
    </submittedName>
</protein>
<name>A0ABP5C1R8_9PSEU</name>
<keyword evidence="3" id="KW-1185">Reference proteome</keyword>
<dbReference type="InterPro" id="IPR027417">
    <property type="entry name" value="P-loop_NTPase"/>
</dbReference>
<dbReference type="PROSITE" id="PS00622">
    <property type="entry name" value="HTH_LUXR_1"/>
    <property type="match status" value="1"/>
</dbReference>
<dbReference type="InterPro" id="IPR016032">
    <property type="entry name" value="Sig_transdc_resp-reg_C-effctor"/>
</dbReference>
<dbReference type="Gene3D" id="1.25.40.10">
    <property type="entry name" value="Tetratricopeptide repeat domain"/>
    <property type="match status" value="2"/>
</dbReference>